<dbReference type="EMBL" id="BAABIA010000001">
    <property type="protein sequence ID" value="GAA5134428.1"/>
    <property type="molecule type" value="Genomic_DNA"/>
</dbReference>
<dbReference type="Pfam" id="PF22544">
    <property type="entry name" value="HYDIN_VesB_CFA65-like_Ig"/>
    <property type="match status" value="2"/>
</dbReference>
<dbReference type="RefSeq" id="WP_345734905.1">
    <property type="nucleotide sequence ID" value="NZ_BAABIA010000001.1"/>
</dbReference>
<dbReference type="InterPro" id="IPR013783">
    <property type="entry name" value="Ig-like_fold"/>
</dbReference>
<reference evidence="8" key="1">
    <citation type="journal article" date="2019" name="Int. J. Syst. Evol. Microbiol.">
        <title>The Global Catalogue of Microorganisms (GCM) 10K type strain sequencing project: providing services to taxonomists for standard genome sequencing and annotation.</title>
        <authorList>
            <consortium name="The Broad Institute Genomics Platform"/>
            <consortium name="The Broad Institute Genome Sequencing Center for Infectious Disease"/>
            <person name="Wu L."/>
            <person name="Ma J."/>
        </authorList>
    </citation>
    <scope>NUCLEOTIDE SEQUENCE [LARGE SCALE GENOMIC DNA]</scope>
    <source>
        <strain evidence="8">JCM 18053</strain>
    </source>
</reference>
<comment type="caution">
    <text evidence="7">The sequence shown here is derived from an EMBL/GenBank/DDBJ whole genome shotgun (WGS) entry which is preliminary data.</text>
</comment>
<proteinExistence type="predicted"/>
<evidence type="ECO:0000313" key="7">
    <source>
        <dbReference type="EMBL" id="GAA5134428.1"/>
    </source>
</evidence>
<dbReference type="InterPro" id="IPR053879">
    <property type="entry name" value="HYDIN_VesB_CFA65-like_Ig"/>
</dbReference>
<feature type="domain" description="HYDIN/VesB/CFA65-like Ig-like" evidence="6">
    <location>
        <begin position="797"/>
        <end position="896"/>
    </location>
</feature>
<dbReference type="Pfam" id="PF24251">
    <property type="entry name" value="DUF7453"/>
    <property type="match status" value="2"/>
</dbReference>
<evidence type="ECO:0000259" key="6">
    <source>
        <dbReference type="Pfam" id="PF22544"/>
    </source>
</evidence>
<name>A0ABP9NUY9_9BACT</name>
<comment type="subcellular location">
    <subcellularLocation>
        <location evidence="1">Cell projection</location>
        <location evidence="1">Cilium</location>
    </subcellularLocation>
    <subcellularLocation>
        <location evidence="2">Cytoplasm</location>
    </subcellularLocation>
</comment>
<protein>
    <recommendedName>
        <fullName evidence="6">HYDIN/VesB/CFA65-like Ig-like domain-containing protein</fullName>
    </recommendedName>
</protein>
<evidence type="ECO:0000256" key="5">
    <source>
        <dbReference type="ARBA" id="ARBA00023273"/>
    </source>
</evidence>
<dbReference type="PROSITE" id="PS50194">
    <property type="entry name" value="FILAMIN_REPEAT"/>
    <property type="match status" value="1"/>
</dbReference>
<evidence type="ECO:0000256" key="2">
    <source>
        <dbReference type="ARBA" id="ARBA00004496"/>
    </source>
</evidence>
<dbReference type="SUPFAM" id="SSF49313">
    <property type="entry name" value="Cadherin-like"/>
    <property type="match status" value="3"/>
</dbReference>
<gene>
    <name evidence="7" type="ORF">GCM10023213_06130</name>
</gene>
<evidence type="ECO:0000256" key="3">
    <source>
        <dbReference type="ARBA" id="ARBA00022490"/>
    </source>
</evidence>
<dbReference type="Proteomes" id="UP001499852">
    <property type="component" value="Unassembled WGS sequence"/>
</dbReference>
<keyword evidence="8" id="KW-1185">Reference proteome</keyword>
<keyword evidence="5" id="KW-0966">Cell projection</keyword>
<keyword evidence="4" id="KW-0969">Cilium</keyword>
<dbReference type="InterPro" id="IPR015919">
    <property type="entry name" value="Cadherin-like_sf"/>
</dbReference>
<feature type="domain" description="HYDIN/VesB/CFA65-like Ig-like" evidence="6">
    <location>
        <begin position="505"/>
        <end position="600"/>
    </location>
</feature>
<accession>A0ABP9NUY9</accession>
<organism evidence="7 8">
    <name type="scientific">Prosthecobacter algae</name>
    <dbReference type="NCBI Taxonomy" id="1144682"/>
    <lineage>
        <taxon>Bacteria</taxon>
        <taxon>Pseudomonadati</taxon>
        <taxon>Verrucomicrobiota</taxon>
        <taxon>Verrucomicrobiia</taxon>
        <taxon>Verrucomicrobiales</taxon>
        <taxon>Verrucomicrobiaceae</taxon>
        <taxon>Prosthecobacter</taxon>
    </lineage>
</organism>
<keyword evidence="3" id="KW-0963">Cytoplasm</keyword>
<sequence length="1410" mass="142981">MTQATAVNPFSTGTEFGGAAYTIRKDTFTFNLNGQAAGFYYAWWSSNNWVSGINNVPESTWSLELKIAYTPGQASAGPTMIPATIDLIGRGFPYTQNLNSQDPDGTPVTYQNLVGNAYPDYAPTSLMPGISVSASGTVGIPGSNTATMALGRWGYKIRVTDGSGGTAIRDVLVVAADPTAANVNLPPVLASIGPKTVNIGTPLNFTVSGTDPDAGQTLTVRSSALPAGATFPQATGPNTGASSSFAWTPTAGQEGTYVVNFEVYDSASVTLIDSEEVTFTVTGSNNPPVLAAVGSKSVANGGTLTFNLSASDADGHAITYQMFNGPPGATLSSAGAFAWTPTAGQNNSTFTGVTLRATDNGVPNLSDDEAITITVGAGNNQPVTTAVLTHNVTVGQNVSFLVSGSDVDLAQTLTLSANAGIPSGATFTTVSGLASAGVSSTFSWTPTSGQVGATTVKFLTQDNGTPVLNREITVTINVAAASPEIVLRGNGVIIDSGDMVPATTDHTSFGNMAVSSGSISRTFTIANTGAGTLNLTGAAPNYVTLSGANAADFSVTTQPASTVAASGSTTFVVTFDPSSIGFKNATVSIANNDSDENPYTFAITGGGADSELEVFGGTRSGTTILVADGAAATASEGDDHIDYVNVTYVTPTTLSVSVRWYPSNSGSYTTTSGIHLKVFHFNGSTWNTLQSFNLSPGQFSVNTHSDLNFTFTLPSGSPIGTHHLRAAIIDKGDAGDIMVGNYACESCGTSSSSGRHFDNADVFFNVLTGSPASSEIAITGNGNAIVDGSVTAAVANHTDFGNAGVAGSSVVRTFTIANTGTSALNLTGTAPNYVTLSGATSDFAVTTQPVTPVAATSGTTTFSITFDPASVGQKTATVTLLSDDADESPYTFTITGNGQAPLPIPSTLGDVVTAGLAPGADGTSNIGQFGVLRRGGFLAETGALAFPGFLQGVPATSNSGLWKTSGGNLFLLARTGTTVPDVAGATFATLPEVPWISESGLVSFLATMTVGSGGVTTANDTGLWSEVGGGGLRLLLREGDAVPGMPGVLIGSFASGIYATASTGVNSGHAIVSVTFKGASTKTAALRAQVSGATTTISVVAQESATAPGTAAVYANVAGSYTDPGRMDAQGNFIYSALTTTNSKEGIWYQPAGGAVSKVFYAGETAPGTGGATFARLQRPASGNNGVVAFRATLNRDGDNAANMRNDGIWRGTASNPASFTCILRRGDGASVVSNLPVGSLVGNPWGGWLNNNNRGAWRAWLDVNGDGNSAAPTDVNAIFADLSGTMQMTLRVGDAAPGTTGATFSGFDLPVVGGNNQYAIIGNLAGGDAVTSNNQGLWRSAPNGGALSLVFRKGATVVTTEGAKVVTKIDLPGSGQTDRRWEQPVMDAAGRMVLYVTFGDGSTSQVLIP</sequence>
<evidence type="ECO:0000313" key="8">
    <source>
        <dbReference type="Proteomes" id="UP001499852"/>
    </source>
</evidence>
<dbReference type="NCBIfam" id="TIGR05002">
    <property type="entry name" value="NxxGxxAF_repeat"/>
    <property type="match status" value="3"/>
</dbReference>
<evidence type="ECO:0000256" key="4">
    <source>
        <dbReference type="ARBA" id="ARBA00023069"/>
    </source>
</evidence>
<dbReference type="Pfam" id="PF05345">
    <property type="entry name" value="He_PIG"/>
    <property type="match status" value="2"/>
</dbReference>
<dbReference type="InterPro" id="IPR055876">
    <property type="entry name" value="DUF7453"/>
</dbReference>
<dbReference type="NCBIfam" id="NF012200">
    <property type="entry name" value="choice_anch_D"/>
    <property type="match status" value="2"/>
</dbReference>
<dbReference type="InterPro" id="IPR017868">
    <property type="entry name" value="Filamin/ABP280_repeat-like"/>
</dbReference>
<dbReference type="Gene3D" id="2.60.40.10">
    <property type="entry name" value="Immunoglobulins"/>
    <property type="match status" value="5"/>
</dbReference>
<evidence type="ECO:0000256" key="1">
    <source>
        <dbReference type="ARBA" id="ARBA00004138"/>
    </source>
</evidence>